<dbReference type="Proteomes" id="UP000035682">
    <property type="component" value="Unplaced"/>
</dbReference>
<reference evidence="2 3" key="1">
    <citation type="submission" date="2014-09" db="EMBL/GenBank/DDBJ databases">
        <authorList>
            <person name="Martin A.A."/>
        </authorList>
    </citation>
    <scope>NUCLEOTIDE SEQUENCE</scope>
    <source>
        <strain evidence="3">ED321</strain>
        <strain evidence="2">ED321 Heterogonic</strain>
    </source>
</reference>
<organism evidence="2">
    <name type="scientific">Strongyloides ratti</name>
    <name type="common">Parasitic roundworm</name>
    <dbReference type="NCBI Taxonomy" id="34506"/>
    <lineage>
        <taxon>Eukaryota</taxon>
        <taxon>Metazoa</taxon>
        <taxon>Ecdysozoa</taxon>
        <taxon>Nematoda</taxon>
        <taxon>Chromadorea</taxon>
        <taxon>Rhabditida</taxon>
        <taxon>Tylenchina</taxon>
        <taxon>Panagrolaimomorpha</taxon>
        <taxon>Strongyloidoidea</taxon>
        <taxon>Strongyloididae</taxon>
        <taxon>Strongyloides</taxon>
    </lineage>
</organism>
<evidence type="ECO:0000313" key="4">
    <source>
        <dbReference type="WBParaSite" id="SRAE_X000033700.1"/>
    </source>
</evidence>
<evidence type="ECO:0000313" key="2">
    <source>
        <dbReference type="EMBL" id="CEF71010.1"/>
    </source>
</evidence>
<evidence type="ECO:0000313" key="5">
    <source>
        <dbReference type="WormBase" id="SRAE_X000033700"/>
    </source>
</evidence>
<protein>
    <submittedName>
        <fullName evidence="2 4">Uncharacterized protein</fullName>
    </submittedName>
</protein>
<dbReference type="WormBase" id="SRAE_X000033700">
    <property type="protein sequence ID" value="SRP07012"/>
    <property type="gene ID" value="WBGene00265896"/>
</dbReference>
<evidence type="ECO:0000313" key="3">
    <source>
        <dbReference type="Proteomes" id="UP000035682"/>
    </source>
</evidence>
<evidence type="ECO:0000256" key="1">
    <source>
        <dbReference type="SAM" id="SignalP"/>
    </source>
</evidence>
<dbReference type="RefSeq" id="XP_024510206.1">
    <property type="nucleotide sequence ID" value="XM_024644670.1"/>
</dbReference>
<sequence>MSSAMNMLSSFTIFVLFVSIIISESRDFSDKNLIHSSNLKNDLVPVILNDDENIHIIKKRQDRYNNSEGIQVNGNIENSNATFNQIKNNIQESQKSLKYILESIQKEFEKYFTSFQNQLLDLYRRSKQLNLKASSKY</sequence>
<proteinExistence type="predicted"/>
<dbReference type="AlphaFoldDB" id="A0A090LMC7"/>
<reference evidence="4" key="2">
    <citation type="submission" date="2020-12" db="UniProtKB">
        <authorList>
            <consortium name="WormBaseParasite"/>
        </authorList>
    </citation>
    <scope>IDENTIFICATION</scope>
</reference>
<feature type="signal peptide" evidence="1">
    <location>
        <begin position="1"/>
        <end position="25"/>
    </location>
</feature>
<dbReference type="CTD" id="36383390"/>
<feature type="chain" id="PRO_5015030931" evidence="1">
    <location>
        <begin position="26"/>
        <end position="137"/>
    </location>
</feature>
<accession>A0A090LMC7</accession>
<gene>
    <name evidence="2 4 5" type="ORF">SRAE_X000033700</name>
</gene>
<keyword evidence="3" id="KW-1185">Reference proteome</keyword>
<keyword evidence="1" id="KW-0732">Signal</keyword>
<dbReference type="GeneID" id="36383390"/>
<dbReference type="WBParaSite" id="SRAE_X000033700.1">
    <property type="protein sequence ID" value="SRAE_X000033700.1"/>
    <property type="gene ID" value="WBGene00265896"/>
</dbReference>
<dbReference type="EMBL" id="LN609530">
    <property type="protein sequence ID" value="CEF71010.1"/>
    <property type="molecule type" value="Genomic_DNA"/>
</dbReference>
<name>A0A090LMC7_STRRB</name>